<feature type="transmembrane region" description="Helical" evidence="1">
    <location>
        <begin position="158"/>
        <end position="180"/>
    </location>
</feature>
<proteinExistence type="predicted"/>
<feature type="transmembrane region" description="Helical" evidence="1">
    <location>
        <begin position="387"/>
        <end position="416"/>
    </location>
</feature>
<accession>A0AAE3HDS7</accession>
<comment type="caution">
    <text evidence="2">The sequence shown here is derived from an EMBL/GenBank/DDBJ whole genome shotgun (WGS) entry which is preliminary data.</text>
</comment>
<keyword evidence="1" id="KW-0812">Transmembrane</keyword>
<evidence type="ECO:0000313" key="3">
    <source>
        <dbReference type="Proteomes" id="UP001205748"/>
    </source>
</evidence>
<feature type="transmembrane region" description="Helical" evidence="1">
    <location>
        <begin position="123"/>
        <end position="152"/>
    </location>
</feature>
<feature type="transmembrane region" description="Helical" evidence="1">
    <location>
        <begin position="192"/>
        <end position="215"/>
    </location>
</feature>
<feature type="transmembrane region" description="Helical" evidence="1">
    <location>
        <begin position="501"/>
        <end position="526"/>
    </location>
</feature>
<feature type="transmembrane region" description="Helical" evidence="1">
    <location>
        <begin position="295"/>
        <end position="316"/>
    </location>
</feature>
<feature type="transmembrane region" description="Helical" evidence="1">
    <location>
        <begin position="79"/>
        <end position="102"/>
    </location>
</feature>
<feature type="transmembrane region" description="Helical" evidence="1">
    <location>
        <begin position="342"/>
        <end position="367"/>
    </location>
</feature>
<feature type="transmembrane region" description="Helical" evidence="1">
    <location>
        <begin position="428"/>
        <end position="454"/>
    </location>
</feature>
<evidence type="ECO:0008006" key="4">
    <source>
        <dbReference type="Google" id="ProtNLM"/>
    </source>
</evidence>
<evidence type="ECO:0000313" key="2">
    <source>
        <dbReference type="EMBL" id="MCR1897504.1"/>
    </source>
</evidence>
<name>A0AAE3HDS7_9FIRM</name>
<dbReference type="RefSeq" id="WP_257528908.1">
    <property type="nucleotide sequence ID" value="NZ_JANKAS010000001.1"/>
</dbReference>
<feature type="transmembrane region" description="Helical" evidence="1">
    <location>
        <begin position="235"/>
        <end position="254"/>
    </location>
</feature>
<keyword evidence="1" id="KW-1133">Transmembrane helix</keyword>
<protein>
    <recommendedName>
        <fullName evidence="4">ABC transporter permease</fullName>
    </recommendedName>
</protein>
<sequence length="535" mass="57742">MKSNDFIGTGTLIRLFLRRDRFLLPIWIIFSVMLTFITAATFNVIGGEGLEHVLSEFNKDPLISALLGPVISVDISGAIVWRGMSQLALALGIGSLLIVIRHTRTDEETGRSELIRAYPVGRYANLTAALIITIIGNMIAGILISLSIIALGGEIKGAFVFGATLSTIGCFFTGVGTLGVQLRESSSTAKSIGIATLGLGLVLGILNNFRGGYTLLIWITPMAWHRVTSPFGGNYGWWLLYCAVFAAIPIIIAYKLSSRRDLGAGIFPASPGLTEASPHFTSPLALAWRLHKKSFVVWMVGIVLYISVFAAISPGLSSDGAMSNWLANLGGTSWAEEMGLGYVFISISIYLISLFVAAYAMTAVLRLKKEENEGRVEMLVDKRVSRICWMSSHLIVAALCSTALLLVMGIGGGVFYGIASGDISSGFWGVFIMSVSKIPPVLIFLAVTALLYGLCPKMTGVGWIVWIGSVMLELAWEGQIIDWSLMQISPFAYAHYTIDIINLPLMLLILLLGLSAVLIGIGLLGFKNRDILTKM</sequence>
<feature type="transmembrane region" description="Helical" evidence="1">
    <location>
        <begin position="461"/>
        <end position="481"/>
    </location>
</feature>
<reference evidence="2" key="1">
    <citation type="submission" date="2022-07" db="EMBL/GenBank/DDBJ databases">
        <title>Enhanced cultured diversity of the mouse gut microbiota enables custom-made synthetic communities.</title>
        <authorList>
            <person name="Afrizal A."/>
        </authorList>
    </citation>
    <scope>NUCLEOTIDE SEQUENCE</scope>
    <source>
        <strain evidence="2">DSM 28593</strain>
    </source>
</reference>
<dbReference type="EMBL" id="JANKAS010000001">
    <property type="protein sequence ID" value="MCR1897504.1"/>
    <property type="molecule type" value="Genomic_DNA"/>
</dbReference>
<evidence type="ECO:0000256" key="1">
    <source>
        <dbReference type="SAM" id="Phobius"/>
    </source>
</evidence>
<dbReference type="Proteomes" id="UP001205748">
    <property type="component" value="Unassembled WGS sequence"/>
</dbReference>
<dbReference type="AlphaFoldDB" id="A0AAE3HDS7"/>
<gene>
    <name evidence="2" type="ORF">NSA47_00675</name>
</gene>
<keyword evidence="3" id="KW-1185">Reference proteome</keyword>
<feature type="transmembrane region" description="Helical" evidence="1">
    <location>
        <begin position="22"/>
        <end position="45"/>
    </location>
</feature>
<organism evidence="2 3">
    <name type="scientific">Irregularibacter muris</name>
    <dbReference type="NCBI Taxonomy" id="1796619"/>
    <lineage>
        <taxon>Bacteria</taxon>
        <taxon>Bacillati</taxon>
        <taxon>Bacillota</taxon>
        <taxon>Clostridia</taxon>
        <taxon>Eubacteriales</taxon>
        <taxon>Eubacteriaceae</taxon>
        <taxon>Irregularibacter</taxon>
    </lineage>
</organism>
<keyword evidence="1" id="KW-0472">Membrane</keyword>